<feature type="transmembrane region" description="Helical" evidence="16">
    <location>
        <begin position="134"/>
        <end position="157"/>
    </location>
</feature>
<dbReference type="EMBL" id="CP011366">
    <property type="protein sequence ID" value="AKG74903.1"/>
    <property type="molecule type" value="Genomic_DNA"/>
</dbReference>
<evidence type="ECO:0000313" key="22">
    <source>
        <dbReference type="Proteomes" id="UP000183090"/>
    </source>
</evidence>
<dbReference type="OrthoDB" id="9769191at2"/>
<dbReference type="KEGG" id="shv:AAT16_12310"/>
<feature type="transmembrane region" description="Helical" evidence="16">
    <location>
        <begin position="101"/>
        <end position="122"/>
    </location>
</feature>
<evidence type="ECO:0000313" key="20">
    <source>
        <dbReference type="EMBL" id="SFK68706.1"/>
    </source>
</evidence>
<evidence type="ECO:0000256" key="9">
    <source>
        <dbReference type="ARBA" id="ARBA00022989"/>
    </source>
</evidence>
<dbReference type="AlphaFoldDB" id="A0A0F7HMV1"/>
<evidence type="ECO:0000256" key="1">
    <source>
        <dbReference type="ARBA" id="ARBA00004651"/>
    </source>
</evidence>
<organism evidence="20 22">
    <name type="scientific">Salinicoccus halodurans</name>
    <dbReference type="NCBI Taxonomy" id="407035"/>
    <lineage>
        <taxon>Bacteria</taxon>
        <taxon>Bacillati</taxon>
        <taxon>Bacillota</taxon>
        <taxon>Bacilli</taxon>
        <taxon>Bacillales</taxon>
        <taxon>Staphylococcaceae</taxon>
        <taxon>Salinicoccus</taxon>
    </lineage>
</organism>
<evidence type="ECO:0000256" key="14">
    <source>
        <dbReference type="ARBA" id="ARBA00048343"/>
    </source>
</evidence>
<keyword evidence="21" id="KW-1185">Reference proteome</keyword>
<accession>A0A0F7HMV1</accession>
<keyword evidence="5" id="KW-0808">Transferase</keyword>
<keyword evidence="4 19" id="KW-0762">Sugar transport</keyword>
<evidence type="ECO:0000256" key="15">
    <source>
        <dbReference type="PROSITE-ProRule" id="PRU00421"/>
    </source>
</evidence>
<keyword evidence="6" id="KW-0598">Phosphotransferase system</keyword>
<name>A0A0F7HMV1_9STAP</name>
<dbReference type="PROSITE" id="PS51098">
    <property type="entry name" value="PTS_EIIB_TYPE_1"/>
    <property type="match status" value="1"/>
</dbReference>
<dbReference type="GO" id="GO:0016301">
    <property type="term" value="F:kinase activity"/>
    <property type="evidence" value="ECO:0007669"/>
    <property type="project" value="UniProtKB-KW"/>
</dbReference>
<dbReference type="Pfam" id="PF00367">
    <property type="entry name" value="PTS_EIIB"/>
    <property type="match status" value="1"/>
</dbReference>
<evidence type="ECO:0000259" key="18">
    <source>
        <dbReference type="PROSITE" id="PS51103"/>
    </source>
</evidence>
<evidence type="ECO:0000256" key="8">
    <source>
        <dbReference type="ARBA" id="ARBA00022777"/>
    </source>
</evidence>
<dbReference type="InterPro" id="IPR001996">
    <property type="entry name" value="PTS_IIB_1"/>
</dbReference>
<reference evidence="21" key="2">
    <citation type="submission" date="2015-04" db="EMBL/GenBank/DDBJ databases">
        <title>Complete genome sequence of Salinicoccus halodurans strain H3B36, isolated from the Qaidam basin of China.</title>
        <authorList>
            <person name="Ma Y."/>
            <person name="Jiang K."/>
            <person name="Xue Y."/>
        </authorList>
    </citation>
    <scope>NUCLEOTIDE SEQUENCE [LARGE SCALE GENOMIC DNA]</scope>
    <source>
        <strain evidence="21">H3B36</strain>
    </source>
</reference>
<keyword evidence="8" id="KW-0418">Kinase</keyword>
<keyword evidence="3" id="KW-1003">Cell membrane</keyword>
<evidence type="ECO:0000256" key="12">
    <source>
        <dbReference type="ARBA" id="ARBA00037880"/>
    </source>
</evidence>
<sequence length="438" mass="46398">MSKILASQLLDLLGGTENIDDIYNCMTRVRVTTKDRSRIDMERVKELEGVNGIVDDDEFQIILGPGAAEKTRREMEKQIGETGPDGSASKKKGVKYLLKKIGNIFIPLIPALVASGLINGIVNFAVNSGVDTGLSWVQVMQLIGGAFFTIIGVLVGFNTAKEFGGTPALGAISGALIFNPALDEMELFGEMLVSGRGGLFAVMMSAFLMAMLEQQIRKVVPNSLDLIVTSTITVFVVGLITVIGLQPVGAVLSEGIIVSINWVLEVGGIFAGAVLAAVFLPLVLVGLHHGLTPIHLEYIQNIGYTPIFTILGMAGAGQVGAAVAIYVKTKSKRLKNIIKGTLPVGFLGIGEPLLYGVTLPLGRPFLTACLGAAFGGAYQALMTTGAINIGVSGISLLPLIADGKYIHYIIGLVLGYAGGFVFTYMFGFKEKMVENLDR</sequence>
<dbReference type="PROSITE" id="PS51103">
    <property type="entry name" value="PTS_EIIC_TYPE_1"/>
    <property type="match status" value="1"/>
</dbReference>
<comment type="catalytic activity">
    <reaction evidence="14">
        <text>N-acetyl-beta-D-muramate-(1-&gt;4)-N-acetyl-D-glucosamine(out) + N(pros)-phospho-L-histidyl-[protein] = 6-phospho-N-acetyl-beta-D-muramate-(1-&gt;4)-N-acetyl-D-glucosamine(in) + L-histidyl-[protein]</text>
        <dbReference type="Rhea" id="RHEA:66784"/>
        <dbReference type="Rhea" id="RHEA-COMP:9745"/>
        <dbReference type="Rhea" id="RHEA-COMP:9746"/>
        <dbReference type="ChEBI" id="CHEBI:29979"/>
        <dbReference type="ChEBI" id="CHEBI:64837"/>
        <dbReference type="ChEBI" id="CHEBI:167476"/>
        <dbReference type="ChEBI" id="CHEBI:167477"/>
    </reaction>
    <physiologicalReaction direction="left-to-right" evidence="14">
        <dbReference type="Rhea" id="RHEA:66785"/>
    </physiologicalReaction>
</comment>
<reference evidence="20 22" key="3">
    <citation type="submission" date="2016-10" db="EMBL/GenBank/DDBJ databases">
        <authorList>
            <person name="Varghese N."/>
            <person name="Submissions S."/>
        </authorList>
    </citation>
    <scope>NUCLEOTIDE SEQUENCE [LARGE SCALE GENOMIC DNA]</scope>
    <source>
        <strain evidence="20 22">CGMCC 1.6501</strain>
    </source>
</reference>
<comment type="pathway">
    <text evidence="12">Cell wall biogenesis; peptidoglycan recycling.</text>
</comment>
<evidence type="ECO:0000259" key="17">
    <source>
        <dbReference type="PROSITE" id="PS51098"/>
    </source>
</evidence>
<evidence type="ECO:0000256" key="13">
    <source>
        <dbReference type="ARBA" id="ARBA00041002"/>
    </source>
</evidence>
<evidence type="ECO:0000256" key="7">
    <source>
        <dbReference type="ARBA" id="ARBA00022692"/>
    </source>
</evidence>
<feature type="domain" description="PTS EIIC type-1" evidence="18">
    <location>
        <begin position="99"/>
        <end position="438"/>
    </location>
</feature>
<gene>
    <name evidence="19" type="ORF">AAT16_12310</name>
    <name evidence="20" type="ORF">SAMN05216235_1170</name>
</gene>
<evidence type="ECO:0000313" key="21">
    <source>
        <dbReference type="Proteomes" id="UP000034029"/>
    </source>
</evidence>
<keyword evidence="2" id="KW-0813">Transport</keyword>
<dbReference type="InterPro" id="IPR013013">
    <property type="entry name" value="PTS_EIIC_1"/>
</dbReference>
<feature type="transmembrane region" description="Helical" evidence="16">
    <location>
        <begin position="194"/>
        <end position="212"/>
    </location>
</feature>
<protein>
    <recommendedName>
        <fullName evidence="13">PTS system MurNAc-GlcNAc-specific EIIBC component</fullName>
    </recommendedName>
</protein>
<dbReference type="GO" id="GO:0009401">
    <property type="term" value="P:phosphoenolpyruvate-dependent sugar phosphotransferase system"/>
    <property type="evidence" value="ECO:0007669"/>
    <property type="project" value="UniProtKB-KW"/>
</dbReference>
<feature type="transmembrane region" description="Helical" evidence="16">
    <location>
        <begin position="266"/>
        <end position="287"/>
    </location>
</feature>
<keyword evidence="7 16" id="KW-0812">Transmembrane</keyword>
<dbReference type="GO" id="GO:0005886">
    <property type="term" value="C:plasma membrane"/>
    <property type="evidence" value="ECO:0007669"/>
    <property type="project" value="UniProtKB-SubCell"/>
</dbReference>
<evidence type="ECO:0000256" key="3">
    <source>
        <dbReference type="ARBA" id="ARBA00022475"/>
    </source>
</evidence>
<dbReference type="GO" id="GO:0008982">
    <property type="term" value="F:protein-N(PI)-phosphohistidine-sugar phosphotransferase activity"/>
    <property type="evidence" value="ECO:0007669"/>
    <property type="project" value="InterPro"/>
</dbReference>
<feature type="active site" description="Phosphocysteine intermediate; for EIIB activity" evidence="15">
    <location>
        <position position="25"/>
    </location>
</feature>
<evidence type="ECO:0000256" key="6">
    <source>
        <dbReference type="ARBA" id="ARBA00022683"/>
    </source>
</evidence>
<dbReference type="SUPFAM" id="SSF55604">
    <property type="entry name" value="Glucose permease domain IIB"/>
    <property type="match status" value="1"/>
</dbReference>
<keyword evidence="10 16" id="KW-0472">Membrane</keyword>
<dbReference type="Gene3D" id="3.30.1360.60">
    <property type="entry name" value="Glucose permease domain IIB"/>
    <property type="match status" value="1"/>
</dbReference>
<feature type="transmembrane region" description="Helical" evidence="16">
    <location>
        <begin position="406"/>
        <end position="428"/>
    </location>
</feature>
<dbReference type="InterPro" id="IPR018113">
    <property type="entry name" value="PTrfase_EIIB_Cys"/>
</dbReference>
<evidence type="ECO:0000256" key="16">
    <source>
        <dbReference type="SAM" id="Phobius"/>
    </source>
</evidence>
<evidence type="ECO:0000313" key="19">
    <source>
        <dbReference type="EMBL" id="AKG74903.1"/>
    </source>
</evidence>
<proteinExistence type="predicted"/>
<dbReference type="InterPro" id="IPR036878">
    <property type="entry name" value="Glu_permease_IIB"/>
</dbReference>
<feature type="transmembrane region" description="Helical" evidence="16">
    <location>
        <begin position="307"/>
        <end position="327"/>
    </location>
</feature>
<feature type="domain" description="PTS EIIB type-1" evidence="17">
    <location>
        <begin position="3"/>
        <end position="85"/>
    </location>
</feature>
<dbReference type="InterPro" id="IPR003352">
    <property type="entry name" value="PTS_EIIC"/>
</dbReference>
<dbReference type="CDD" id="cd00212">
    <property type="entry name" value="PTS_IIB_glc"/>
    <property type="match status" value="1"/>
</dbReference>
<evidence type="ECO:0000256" key="5">
    <source>
        <dbReference type="ARBA" id="ARBA00022679"/>
    </source>
</evidence>
<dbReference type="EMBL" id="FOTB01000002">
    <property type="protein sequence ID" value="SFK68706.1"/>
    <property type="molecule type" value="Genomic_DNA"/>
</dbReference>
<evidence type="ECO:0000256" key="2">
    <source>
        <dbReference type="ARBA" id="ARBA00022448"/>
    </source>
</evidence>
<dbReference type="Pfam" id="PF02378">
    <property type="entry name" value="PTS_EIIC"/>
    <property type="match status" value="1"/>
</dbReference>
<dbReference type="PANTHER" id="PTHR30175">
    <property type="entry name" value="PHOSPHOTRANSFERASE SYSTEM TRANSPORT PROTEIN"/>
    <property type="match status" value="1"/>
</dbReference>
<feature type="transmembrane region" description="Helical" evidence="16">
    <location>
        <begin position="381"/>
        <end position="400"/>
    </location>
</feature>
<evidence type="ECO:0000256" key="11">
    <source>
        <dbReference type="ARBA" id="ARBA00037039"/>
    </source>
</evidence>
<dbReference type="Proteomes" id="UP000034029">
    <property type="component" value="Chromosome"/>
</dbReference>
<comment type="subcellular location">
    <subcellularLocation>
        <location evidence="1">Cell membrane</location>
        <topology evidence="1">Multi-pass membrane protein</topology>
    </subcellularLocation>
</comment>
<evidence type="ECO:0000256" key="4">
    <source>
        <dbReference type="ARBA" id="ARBA00022597"/>
    </source>
</evidence>
<dbReference type="PANTHER" id="PTHR30175:SF3">
    <property type="entry name" value="PTS SYSTEM N-ACETYLMURAMIC ACID-SPECIFIC EIIBC COMPONENT"/>
    <property type="match status" value="1"/>
</dbReference>
<comment type="function">
    <text evidence="11">The phosphoenolpyruvate-dependent sugar phosphotransferase system (sugar PTS), a major carbohydrate active transport system, catalyzes the phosphorylation of incoming sugar substrates concomitantly with their translocation across the cell membrane. This system is involved in the uptake and phosphorylation of MurNAc-GlcNAc, the principle peptidoglycan turnover product of S.aureus, yielding cytoplasmic MurNAc 6P-GlcNAc.</text>
</comment>
<feature type="transmembrane region" description="Helical" evidence="16">
    <location>
        <begin position="224"/>
        <end position="246"/>
    </location>
</feature>
<dbReference type="Proteomes" id="UP000183090">
    <property type="component" value="Unassembled WGS sequence"/>
</dbReference>
<dbReference type="GO" id="GO:0090588">
    <property type="term" value="F:protein-phosphocysteine-N-acetylmuramate phosphotransferase system transporter activity"/>
    <property type="evidence" value="ECO:0007669"/>
    <property type="project" value="TreeGrafter"/>
</dbReference>
<keyword evidence="9 16" id="KW-1133">Transmembrane helix</keyword>
<dbReference type="InterPro" id="IPR050558">
    <property type="entry name" value="PTS_Sugar-Specific_Components"/>
</dbReference>
<dbReference type="RefSeq" id="WP_046791082.1">
    <property type="nucleotide sequence ID" value="NZ_CP011366.1"/>
</dbReference>
<evidence type="ECO:0000256" key="10">
    <source>
        <dbReference type="ARBA" id="ARBA00023136"/>
    </source>
</evidence>
<reference evidence="19 21" key="1">
    <citation type="journal article" date="2015" name="Int. J. Syst. Evol. Microbiol.">
        <title>Complete genome sequence of Salinicoccus halodurans H3B36, isolated from the Qaidam Basin in China.</title>
        <authorList>
            <person name="Jiang K."/>
            <person name="Xue Y."/>
            <person name="Ma Y."/>
        </authorList>
    </citation>
    <scope>NUCLEOTIDE SEQUENCE [LARGE SCALE GENOMIC DNA]</scope>
    <source>
        <strain evidence="19 21">H3B36</strain>
    </source>
</reference>